<name>A0ABU6VJI8_9FABA</name>
<protein>
    <submittedName>
        <fullName evidence="2">Uncharacterized protein</fullName>
    </submittedName>
</protein>
<proteinExistence type="predicted"/>
<feature type="compositionally biased region" description="Low complexity" evidence="1">
    <location>
        <begin position="34"/>
        <end position="50"/>
    </location>
</feature>
<evidence type="ECO:0000313" key="2">
    <source>
        <dbReference type="EMBL" id="MED6172328.1"/>
    </source>
</evidence>
<comment type="caution">
    <text evidence="2">The sequence shown here is derived from an EMBL/GenBank/DDBJ whole genome shotgun (WGS) entry which is preliminary data.</text>
</comment>
<keyword evidence="3" id="KW-1185">Reference proteome</keyword>
<dbReference type="EMBL" id="JASCZI010151362">
    <property type="protein sequence ID" value="MED6172328.1"/>
    <property type="molecule type" value="Genomic_DNA"/>
</dbReference>
<dbReference type="Proteomes" id="UP001341840">
    <property type="component" value="Unassembled WGS sequence"/>
</dbReference>
<accession>A0ABU6VJI8</accession>
<evidence type="ECO:0000313" key="3">
    <source>
        <dbReference type="Proteomes" id="UP001341840"/>
    </source>
</evidence>
<gene>
    <name evidence="2" type="ORF">PIB30_049117</name>
</gene>
<reference evidence="2 3" key="1">
    <citation type="journal article" date="2023" name="Plants (Basel)">
        <title>Bridging the Gap: Combining Genomics and Transcriptomics Approaches to Understand Stylosanthes scabra, an Orphan Legume from the Brazilian Caatinga.</title>
        <authorList>
            <person name="Ferreira-Neto J.R.C."/>
            <person name="da Silva M.D."/>
            <person name="Binneck E."/>
            <person name="de Melo N.F."/>
            <person name="da Silva R.H."/>
            <person name="de Melo A.L.T.M."/>
            <person name="Pandolfi V."/>
            <person name="Bustamante F.O."/>
            <person name="Brasileiro-Vidal A.C."/>
            <person name="Benko-Iseppon A.M."/>
        </authorList>
    </citation>
    <scope>NUCLEOTIDE SEQUENCE [LARGE SCALE GENOMIC DNA]</scope>
    <source>
        <tissue evidence="2">Leaves</tissue>
    </source>
</reference>
<sequence>MNSIPSDTFDGKPDENFKITFVEQGTPFIFKPDSLSPPTSSSNPNAAPHPNGHPPTPLTNLDGATDKGGQRSRSPGKHSIALSVSCQGRLRRRREEEEGPHRCVCCPPRRNSHLRRPTTGVVTAAVKPRLKPPPVLLQVTLVKQVGAGRRWSSGAFLKTLVCWKIAE</sequence>
<organism evidence="2 3">
    <name type="scientific">Stylosanthes scabra</name>
    <dbReference type="NCBI Taxonomy" id="79078"/>
    <lineage>
        <taxon>Eukaryota</taxon>
        <taxon>Viridiplantae</taxon>
        <taxon>Streptophyta</taxon>
        <taxon>Embryophyta</taxon>
        <taxon>Tracheophyta</taxon>
        <taxon>Spermatophyta</taxon>
        <taxon>Magnoliopsida</taxon>
        <taxon>eudicotyledons</taxon>
        <taxon>Gunneridae</taxon>
        <taxon>Pentapetalae</taxon>
        <taxon>rosids</taxon>
        <taxon>fabids</taxon>
        <taxon>Fabales</taxon>
        <taxon>Fabaceae</taxon>
        <taxon>Papilionoideae</taxon>
        <taxon>50 kb inversion clade</taxon>
        <taxon>dalbergioids sensu lato</taxon>
        <taxon>Dalbergieae</taxon>
        <taxon>Pterocarpus clade</taxon>
        <taxon>Stylosanthes</taxon>
    </lineage>
</organism>
<feature type="region of interest" description="Disordered" evidence="1">
    <location>
        <begin position="23"/>
        <end position="101"/>
    </location>
</feature>
<evidence type="ECO:0000256" key="1">
    <source>
        <dbReference type="SAM" id="MobiDB-lite"/>
    </source>
</evidence>